<dbReference type="Pfam" id="PF00271">
    <property type="entry name" value="Helicase_C"/>
    <property type="match status" value="1"/>
</dbReference>
<dbReference type="PROSITE" id="PS00690">
    <property type="entry name" value="DEAH_ATP_HELICASE"/>
    <property type="match status" value="1"/>
</dbReference>
<name>A0A449BZ86_PLAVN</name>
<reference evidence="12 13" key="1">
    <citation type="submission" date="2019-01" db="EMBL/GenBank/DDBJ databases">
        <authorList>
            <person name="Ramaprasad A."/>
        </authorList>
    </citation>
    <scope>NUCLEOTIDE SEQUENCE [LARGE SCALE GENOMIC DNA]</scope>
</reference>
<comment type="similarity">
    <text evidence="1">Belongs to the DEAD box helicase family. DEAH subfamily.</text>
</comment>
<dbReference type="FunFam" id="3.40.50.300:FF:000637">
    <property type="entry name" value="ATP-dependent RNA helicase DHX37/DHR1"/>
    <property type="match status" value="1"/>
</dbReference>
<dbReference type="PROSITE" id="PS51194">
    <property type="entry name" value="HELICASE_CTER"/>
    <property type="match status" value="1"/>
</dbReference>
<dbReference type="VEuPathDB" id="PlasmoDB:PVVCY_1400290"/>
<dbReference type="GO" id="GO:0003723">
    <property type="term" value="F:RNA binding"/>
    <property type="evidence" value="ECO:0007669"/>
    <property type="project" value="TreeGrafter"/>
</dbReference>
<feature type="compositionally biased region" description="Basic and acidic residues" evidence="9">
    <location>
        <begin position="279"/>
        <end position="288"/>
    </location>
</feature>
<feature type="compositionally biased region" description="Low complexity" evidence="9">
    <location>
        <begin position="805"/>
        <end position="814"/>
    </location>
</feature>
<evidence type="ECO:0000256" key="6">
    <source>
        <dbReference type="ARBA" id="ARBA00022840"/>
    </source>
</evidence>
<dbReference type="InterPro" id="IPR011545">
    <property type="entry name" value="DEAD/DEAH_box_helicase_dom"/>
</dbReference>
<keyword evidence="4" id="KW-0378">Hydrolase</keyword>
<keyword evidence="8" id="KW-0175">Coiled coil</keyword>
<dbReference type="GO" id="GO:0003724">
    <property type="term" value="F:RNA helicase activity"/>
    <property type="evidence" value="ECO:0007669"/>
    <property type="project" value="UniProtKB-EC"/>
</dbReference>
<dbReference type="InterPro" id="IPR014001">
    <property type="entry name" value="Helicase_ATP-bd"/>
</dbReference>
<sequence>MEYENCESGSNYTNQVENCENTELEMDGLSQNKELTRKERKRLEYEERNRKKKEKQIKKIKKIITKCNIKSLDGLKNNALINNNDIFQICENSDQLTSITKTEHTKQKLNNDIDEYPESLNKEQNVNNKNNSEPKDQNNISGLCMNNHLQSLGILSKKQIMKTLKNKLKKNKESEKKMLLKKIEQFNLNNKSHNTMKHNNANNKSEKNHENLDKLLKVYEQMNIDLPKNLKIAKNKLETRKKRLLKCINKKELESIFEQEENNPPKKSKVINQFHHEEQNYQSEENKSNDLTSENSDGNLEDNNTEISKDDSVTSSINLYNEEENILYQNGNDQKEMQSIEIKEYEQIDEGDDNANKKDKICERKILYERVNINRDENIEKLRSSLPVVGYEQEIIEAILNHDVVFISGDTGCGKSTQVPQFAYEYGFSTNNYLIGITEPRKIAVKSISNRLNEELNIKDVAGYQVRFEKSYFLKNSKIKVMTEGILLKEIMSDFVLSKYSIIILDEAHERSINMDLILGFLSIICKIRKEKYFSYKSDIIPLKVIIMSATITDNNLFENKIFTDYTSINIPTDKVPVVDHFLSYTPKDYVEEAKKKIIQIHKKLPPGSILVFLTSQEEIYQLYNALNNLKMTKEIIENTTFSENNQKHIESDQDENSQIFDLPEEKNTENERISFFVKDQDENKEKTIIFDASDDEDSDSEEGEVNSKVGDNEIDTENSFKNNFESKEISQNEEISFNSSEKIPNDNDTNAYVYTEKEISSERNEMEAFEKEVCSFDENDPQNHFDSDQKTDEKIENDQNNELSNDTDQSDQNSNDKKNMKTSYKENNSEKSKKESTIWKGSDGSGKLTVYKLYSNLPIKKQMQLFNNPKDNERVCILSTNIAETSLTLPNIRYVIDSGKEKKKIYSTANDYSYYIIDNISKSSALQRKGRAGRVLHLLKNNKKNKKKIEMEKGHVYKLYSSNYYNYFFKNNTDVPILNYPLDSLILYLLSFKIENVEKFPFINKPDSFKFQEARKRLIYFNCIYFGYKDIEFLFKNLSDKIASKQGIQNHVNMFNPQNKKGITLVGNFILSSPISIRYAKILTDVCLKSLSIKNTSTIPLACLLVSCLYLESIFSYDYKLSLKYKNIEKKKTKKKNNSQTNGSINTSNNMLMNLILKKNNDQEDQSDGSDSYDNSSDEDNNSSYQNPNNDENSINMIEEYKSNFSNDIDFYLNLCISFYFSKERDQFCYNMKLDKKKMDELLKLSNHLMKIINFKLNHNITFDMLEKNISPVSKKIIYYAIFQGFIDHLAIRSDLIHNEHTRNLQIQNYNNKKAYFTQNMNTPIYINSNSALYKNRPYPQYILYNYIMKNRNSYLMFDCLNISDSDLGKITNVCIYINGYEKIPPPTYDIEKDKIIVCARPIYLPASHYLSIITKELNENDIAFYNYIALFTLDGSMFPKMLKFQKFYSHTASNIINCTTQNIKKFISELKNNKINNRASLICKWEKENSFLKQEFMSLIANKINKYDEKLINNSWPPID</sequence>
<feature type="domain" description="Helicase C-terminal" evidence="11">
    <location>
        <begin position="807"/>
        <end position="994"/>
    </location>
</feature>
<feature type="compositionally biased region" description="Basic and acidic residues" evidence="9">
    <location>
        <begin position="815"/>
        <end position="838"/>
    </location>
</feature>
<evidence type="ECO:0000256" key="5">
    <source>
        <dbReference type="ARBA" id="ARBA00022806"/>
    </source>
</evidence>
<evidence type="ECO:0000256" key="7">
    <source>
        <dbReference type="ARBA" id="ARBA00047984"/>
    </source>
</evidence>
<feature type="region of interest" description="Disordered" evidence="9">
    <location>
        <begin position="690"/>
        <end position="751"/>
    </location>
</feature>
<dbReference type="CDD" id="cd18791">
    <property type="entry name" value="SF2_C_RHA"/>
    <property type="match status" value="1"/>
</dbReference>
<feature type="coiled-coil region" evidence="8">
    <location>
        <begin position="19"/>
        <end position="63"/>
    </location>
</feature>
<dbReference type="SMART" id="SM00487">
    <property type="entry name" value="DEXDc"/>
    <property type="match status" value="1"/>
</dbReference>
<dbReference type="EC" id="3.6.4.13" evidence="2"/>
<feature type="domain" description="Helicase ATP-binding" evidence="10">
    <location>
        <begin position="396"/>
        <end position="570"/>
    </location>
</feature>
<dbReference type="InterPro" id="IPR002464">
    <property type="entry name" value="DNA/RNA_helicase_DEAH_CS"/>
</dbReference>
<accession>A0A449BZ86</accession>
<evidence type="ECO:0000313" key="12">
    <source>
        <dbReference type="EMBL" id="VEV58788.1"/>
    </source>
</evidence>
<dbReference type="GO" id="GO:0005730">
    <property type="term" value="C:nucleolus"/>
    <property type="evidence" value="ECO:0007669"/>
    <property type="project" value="TreeGrafter"/>
</dbReference>
<evidence type="ECO:0000313" key="13">
    <source>
        <dbReference type="Proteomes" id="UP000290582"/>
    </source>
</evidence>
<comment type="catalytic activity">
    <reaction evidence="7">
        <text>ATP + H2O = ADP + phosphate + H(+)</text>
        <dbReference type="Rhea" id="RHEA:13065"/>
        <dbReference type="ChEBI" id="CHEBI:15377"/>
        <dbReference type="ChEBI" id="CHEBI:15378"/>
        <dbReference type="ChEBI" id="CHEBI:30616"/>
        <dbReference type="ChEBI" id="CHEBI:43474"/>
        <dbReference type="ChEBI" id="CHEBI:456216"/>
        <dbReference type="EC" id="3.6.4.13"/>
    </reaction>
</comment>
<evidence type="ECO:0000256" key="4">
    <source>
        <dbReference type="ARBA" id="ARBA00022801"/>
    </source>
</evidence>
<dbReference type="KEGG" id="pvv:PVVCY_1400290"/>
<dbReference type="PROSITE" id="PS51192">
    <property type="entry name" value="HELICASE_ATP_BIND_1"/>
    <property type="match status" value="1"/>
</dbReference>
<evidence type="ECO:0000259" key="11">
    <source>
        <dbReference type="PROSITE" id="PS51194"/>
    </source>
</evidence>
<dbReference type="SUPFAM" id="SSF52540">
    <property type="entry name" value="P-loop containing nucleoside triphosphate hydrolases"/>
    <property type="match status" value="1"/>
</dbReference>
<dbReference type="RefSeq" id="XP_008623216.2">
    <property type="nucleotide sequence ID" value="XM_008624994.2"/>
</dbReference>
<evidence type="ECO:0000256" key="9">
    <source>
        <dbReference type="SAM" id="MobiDB-lite"/>
    </source>
</evidence>
<feature type="region of interest" description="Disordered" evidence="9">
    <location>
        <begin position="1163"/>
        <end position="1194"/>
    </location>
</feature>
<dbReference type="PANTHER" id="PTHR18934:SF99">
    <property type="entry name" value="ATP-DEPENDENT RNA HELICASE DHX37-RELATED"/>
    <property type="match status" value="1"/>
</dbReference>
<evidence type="ECO:0000256" key="1">
    <source>
        <dbReference type="ARBA" id="ARBA00008792"/>
    </source>
</evidence>
<dbReference type="InterPro" id="IPR001650">
    <property type="entry name" value="Helicase_C-like"/>
</dbReference>
<evidence type="ECO:0000256" key="8">
    <source>
        <dbReference type="SAM" id="Coils"/>
    </source>
</evidence>
<dbReference type="GO" id="GO:0005524">
    <property type="term" value="F:ATP binding"/>
    <property type="evidence" value="ECO:0007669"/>
    <property type="project" value="UniProtKB-KW"/>
</dbReference>
<feature type="compositionally biased region" description="Polar residues" evidence="9">
    <location>
        <begin position="289"/>
        <end position="298"/>
    </location>
</feature>
<keyword evidence="6" id="KW-0067">ATP-binding</keyword>
<proteinExistence type="inferred from homology"/>
<dbReference type="InterPro" id="IPR027417">
    <property type="entry name" value="P-loop_NTPase"/>
</dbReference>
<protein>
    <recommendedName>
        <fullName evidence="2">RNA helicase</fullName>
        <ecNumber evidence="2">3.6.4.13</ecNumber>
    </recommendedName>
</protein>
<dbReference type="GO" id="GO:0000462">
    <property type="term" value="P:maturation of SSU-rRNA from tricistronic rRNA transcript (SSU-rRNA, 5.8S rRNA, LSU-rRNA)"/>
    <property type="evidence" value="ECO:0007669"/>
    <property type="project" value="TreeGrafter"/>
</dbReference>
<feature type="compositionally biased region" description="Acidic residues" evidence="9">
    <location>
        <begin position="693"/>
        <end position="705"/>
    </location>
</feature>
<dbReference type="GO" id="GO:0016787">
    <property type="term" value="F:hydrolase activity"/>
    <property type="evidence" value="ECO:0007669"/>
    <property type="project" value="UniProtKB-KW"/>
</dbReference>
<dbReference type="OrthoDB" id="10253254at2759"/>
<dbReference type="PANTHER" id="PTHR18934">
    <property type="entry name" value="ATP-DEPENDENT RNA HELICASE"/>
    <property type="match status" value="1"/>
</dbReference>
<evidence type="ECO:0000256" key="3">
    <source>
        <dbReference type="ARBA" id="ARBA00022741"/>
    </source>
</evidence>
<gene>
    <name evidence="12" type="ORF">PVVCY_1400290</name>
</gene>
<evidence type="ECO:0000256" key="2">
    <source>
        <dbReference type="ARBA" id="ARBA00012552"/>
    </source>
</evidence>
<dbReference type="GeneID" id="19959522"/>
<dbReference type="EMBL" id="LR215070">
    <property type="protein sequence ID" value="VEV58788.1"/>
    <property type="molecule type" value="Genomic_DNA"/>
</dbReference>
<feature type="region of interest" description="Disordered" evidence="9">
    <location>
        <begin position="279"/>
        <end position="314"/>
    </location>
</feature>
<keyword evidence="3" id="KW-0547">Nucleotide-binding</keyword>
<dbReference type="SMART" id="SM00490">
    <property type="entry name" value="HELICc"/>
    <property type="match status" value="1"/>
</dbReference>
<dbReference type="Proteomes" id="UP000290582">
    <property type="component" value="Chromosome PVVCY_14"/>
</dbReference>
<keyword evidence="5 12" id="KW-0347">Helicase</keyword>
<organism evidence="12 13">
    <name type="scientific">Plasmodium vinckei vinckei</name>
    <dbReference type="NCBI Taxonomy" id="54757"/>
    <lineage>
        <taxon>Eukaryota</taxon>
        <taxon>Sar</taxon>
        <taxon>Alveolata</taxon>
        <taxon>Apicomplexa</taxon>
        <taxon>Aconoidasida</taxon>
        <taxon>Haemosporida</taxon>
        <taxon>Plasmodiidae</taxon>
        <taxon>Plasmodium</taxon>
        <taxon>Plasmodium (Vinckeia)</taxon>
    </lineage>
</organism>
<feature type="coiled-coil region" evidence="8">
    <location>
        <begin position="157"/>
        <end position="254"/>
    </location>
</feature>
<evidence type="ECO:0000259" key="10">
    <source>
        <dbReference type="PROSITE" id="PS51192"/>
    </source>
</evidence>
<dbReference type="Pfam" id="PF00270">
    <property type="entry name" value="DEAD"/>
    <property type="match status" value="1"/>
</dbReference>
<feature type="region of interest" description="Disordered" evidence="9">
    <location>
        <begin position="799"/>
        <end position="840"/>
    </location>
</feature>
<dbReference type="Gene3D" id="3.40.50.300">
    <property type="entry name" value="P-loop containing nucleotide triphosphate hydrolases"/>
    <property type="match status" value="3"/>
</dbReference>
<feature type="compositionally biased region" description="Polar residues" evidence="9">
    <location>
        <begin position="733"/>
        <end position="751"/>
    </location>
</feature>